<sequence>MWTGMEVGESPPEGSQVVIGVPGKGLGKRPHINVTNKTHKKHCTFEAAKDYLDQGDDMINVEVDHIDNEPLHTESPPFSMKQSMIKPLPPLVKIFKHLKKGRKFKMIPLFQI</sequence>
<protein>
    <submittedName>
        <fullName evidence="2">Uncharacterized protein</fullName>
    </submittedName>
</protein>
<organism evidence="2 3">
    <name type="scientific">Austropuccinia psidii MF-1</name>
    <dbReference type="NCBI Taxonomy" id="1389203"/>
    <lineage>
        <taxon>Eukaryota</taxon>
        <taxon>Fungi</taxon>
        <taxon>Dikarya</taxon>
        <taxon>Basidiomycota</taxon>
        <taxon>Pucciniomycotina</taxon>
        <taxon>Pucciniomycetes</taxon>
        <taxon>Pucciniales</taxon>
        <taxon>Sphaerophragmiaceae</taxon>
        <taxon>Austropuccinia</taxon>
    </lineage>
</organism>
<reference evidence="2" key="1">
    <citation type="submission" date="2021-03" db="EMBL/GenBank/DDBJ databases">
        <title>Draft genome sequence of rust myrtle Austropuccinia psidii MF-1, a brazilian biotype.</title>
        <authorList>
            <person name="Quecine M.C."/>
            <person name="Pachon D.M.R."/>
            <person name="Bonatelli M.L."/>
            <person name="Correr F.H."/>
            <person name="Franceschini L.M."/>
            <person name="Leite T.F."/>
            <person name="Margarido G.R.A."/>
            <person name="Almeida C.A."/>
            <person name="Ferrarezi J.A."/>
            <person name="Labate C.A."/>
        </authorList>
    </citation>
    <scope>NUCLEOTIDE SEQUENCE</scope>
    <source>
        <strain evidence="2">MF-1</strain>
    </source>
</reference>
<evidence type="ECO:0000256" key="1">
    <source>
        <dbReference type="SAM" id="MobiDB-lite"/>
    </source>
</evidence>
<dbReference type="EMBL" id="AVOT02058331">
    <property type="protein sequence ID" value="MBW0552232.1"/>
    <property type="molecule type" value="Genomic_DNA"/>
</dbReference>
<comment type="caution">
    <text evidence="2">The sequence shown here is derived from an EMBL/GenBank/DDBJ whole genome shotgun (WGS) entry which is preliminary data.</text>
</comment>
<dbReference type="AlphaFoldDB" id="A0A9Q3P941"/>
<keyword evidence="3" id="KW-1185">Reference proteome</keyword>
<proteinExistence type="predicted"/>
<evidence type="ECO:0000313" key="2">
    <source>
        <dbReference type="EMBL" id="MBW0552232.1"/>
    </source>
</evidence>
<evidence type="ECO:0000313" key="3">
    <source>
        <dbReference type="Proteomes" id="UP000765509"/>
    </source>
</evidence>
<gene>
    <name evidence="2" type="ORF">O181_091947</name>
</gene>
<accession>A0A9Q3P941</accession>
<dbReference type="Proteomes" id="UP000765509">
    <property type="component" value="Unassembled WGS sequence"/>
</dbReference>
<feature type="region of interest" description="Disordered" evidence="1">
    <location>
        <begin position="1"/>
        <end position="25"/>
    </location>
</feature>
<name>A0A9Q3P941_9BASI</name>